<proteinExistence type="predicted"/>
<dbReference type="Pfam" id="PF01656">
    <property type="entry name" value="CbiA"/>
    <property type="match status" value="1"/>
</dbReference>
<feature type="domain" description="CobQ/CobB/MinD/ParA nucleotide binding" evidence="3">
    <location>
        <begin position="150"/>
        <end position="297"/>
    </location>
</feature>
<gene>
    <name evidence="4" type="ORF">QUW25_01530</name>
</gene>
<sequence length="420" mass="43740">MSTWMVYCAEKSREALLRALGVIDEGITACFANGCDDLRERVACGEPGEYGVAVGPASEGVSDINLAAAVANDGNARCVVLAQEGVSGSLRSRAARAGIDLVVDLSEIPEEPRARSEAGPLDGGPGVPAPLVPARRGIELPDISQRAPILVVCSGRGGVGKTAVASVAACVAARWGMRACLVDLDLSCGNARGCFGAPGKSDLASLASVDGVPGDDQLRRLCVSAAPGVSAMGPCDLPETAELALPYAGAVLDFAAREYDLVLVDTSTTFTDAVAQAAQMADRLVIVSDGKTGSISSVARMSGLAIRLGVARTKVARLENRADPREKTNYALGRAEVGLEAARVFRVFDGRQEVGDLLSSGQAYDLAEPGYPFADSVATFLAQLLQELGRLPEHDEARRAAEGTRSGRLRSLFGLRREAR</sequence>
<evidence type="ECO:0000313" key="5">
    <source>
        <dbReference type="Proteomes" id="UP001529256"/>
    </source>
</evidence>
<dbReference type="InterPro" id="IPR002586">
    <property type="entry name" value="CobQ/CobB/MinD/ParA_Nub-bd_dom"/>
</dbReference>
<organism evidence="4 5">
    <name type="scientific">Thermophilibacter provencensis</name>
    <dbReference type="NCBI Taxonomy" id="1852386"/>
    <lineage>
        <taxon>Bacteria</taxon>
        <taxon>Bacillati</taxon>
        <taxon>Actinomycetota</taxon>
        <taxon>Coriobacteriia</taxon>
        <taxon>Coriobacteriales</taxon>
        <taxon>Atopobiaceae</taxon>
        <taxon>Thermophilibacter</taxon>
    </lineage>
</organism>
<dbReference type="PANTHER" id="PTHR43384:SF6">
    <property type="entry name" value="SEPTUM SITE-DETERMINING PROTEIN MIND HOMOLOG, CHLOROPLASTIC"/>
    <property type="match status" value="1"/>
</dbReference>
<evidence type="ECO:0000256" key="2">
    <source>
        <dbReference type="ARBA" id="ARBA00022840"/>
    </source>
</evidence>
<keyword evidence="5" id="KW-1185">Reference proteome</keyword>
<dbReference type="EMBL" id="JAUDEA010000001">
    <property type="protein sequence ID" value="MDM8270372.1"/>
    <property type="molecule type" value="Genomic_DNA"/>
</dbReference>
<reference evidence="5" key="2">
    <citation type="submission" date="2023-06" db="EMBL/GenBank/DDBJ databases">
        <title>Identification and characterization of horizontal gene transfer across gut microbiota members of farm animals based on homology search.</title>
        <authorList>
            <person name="Zeman M."/>
            <person name="Kubasova T."/>
            <person name="Jahodarova E."/>
            <person name="Nykrynova M."/>
            <person name="Rychlik I."/>
        </authorList>
    </citation>
    <scope>NUCLEOTIDE SEQUENCE [LARGE SCALE GENOMIC DNA]</scope>
    <source>
        <strain evidence="5">153_Feed</strain>
    </source>
</reference>
<dbReference type="PANTHER" id="PTHR43384">
    <property type="entry name" value="SEPTUM SITE-DETERMINING PROTEIN MIND HOMOLOG, CHLOROPLASTIC-RELATED"/>
    <property type="match status" value="1"/>
</dbReference>
<accession>A0ABT7V194</accession>
<evidence type="ECO:0000313" key="4">
    <source>
        <dbReference type="EMBL" id="MDM8270372.1"/>
    </source>
</evidence>
<reference evidence="4 5" key="1">
    <citation type="submission" date="2023-06" db="EMBL/GenBank/DDBJ databases">
        <title>Identification and characterization of horizontal gene transfer across gut microbiota members of farm animals based on homology search.</title>
        <authorList>
            <person name="Schwarzerova J."/>
            <person name="Nykrynova M."/>
            <person name="Jureckova K."/>
            <person name="Cejkova D."/>
            <person name="Rychlik I."/>
        </authorList>
    </citation>
    <scope>NUCLEOTIDE SEQUENCE [LARGE SCALE GENOMIC DNA]</scope>
    <source>
        <strain evidence="4 5">153_Feed</strain>
    </source>
</reference>
<protein>
    <recommendedName>
        <fullName evidence="3">CobQ/CobB/MinD/ParA nucleotide binding domain-containing protein</fullName>
    </recommendedName>
</protein>
<keyword evidence="1" id="KW-0547">Nucleotide-binding</keyword>
<evidence type="ECO:0000256" key="1">
    <source>
        <dbReference type="ARBA" id="ARBA00022741"/>
    </source>
</evidence>
<dbReference type="Proteomes" id="UP001529256">
    <property type="component" value="Unassembled WGS sequence"/>
</dbReference>
<dbReference type="SUPFAM" id="SSF52540">
    <property type="entry name" value="P-loop containing nucleoside triphosphate hydrolases"/>
    <property type="match status" value="1"/>
</dbReference>
<dbReference type="InterPro" id="IPR027417">
    <property type="entry name" value="P-loop_NTPase"/>
</dbReference>
<dbReference type="Gene3D" id="3.40.50.300">
    <property type="entry name" value="P-loop containing nucleotide triphosphate hydrolases"/>
    <property type="match status" value="1"/>
</dbReference>
<keyword evidence="2" id="KW-0067">ATP-binding</keyword>
<comment type="caution">
    <text evidence="4">The sequence shown here is derived from an EMBL/GenBank/DDBJ whole genome shotgun (WGS) entry which is preliminary data.</text>
</comment>
<evidence type="ECO:0000259" key="3">
    <source>
        <dbReference type="Pfam" id="PF01656"/>
    </source>
</evidence>
<name>A0ABT7V194_9ACTN</name>
<dbReference type="InterPro" id="IPR050625">
    <property type="entry name" value="ParA/MinD_ATPase"/>
</dbReference>
<reference evidence="4 5" key="3">
    <citation type="submission" date="2023-06" db="EMBL/GenBank/DDBJ databases">
        <authorList>
            <person name="Zeman M."/>
            <person name="Kubasova T."/>
            <person name="Jahodarova E."/>
            <person name="Nykrynova M."/>
            <person name="Rychlik I."/>
        </authorList>
    </citation>
    <scope>NUCLEOTIDE SEQUENCE [LARGE SCALE GENOMIC DNA]</scope>
    <source>
        <strain evidence="4 5">153_Feed</strain>
    </source>
</reference>
<dbReference type="RefSeq" id="WP_289510472.1">
    <property type="nucleotide sequence ID" value="NZ_JAUDEA010000001.1"/>
</dbReference>